<name>A0A510E3P7_9CREN</name>
<dbReference type="Pfam" id="PF01161">
    <property type="entry name" value="PBP"/>
    <property type="match status" value="1"/>
</dbReference>
<organism evidence="2 4">
    <name type="scientific">Sulfuracidifex tepidarius</name>
    <dbReference type="NCBI Taxonomy" id="1294262"/>
    <lineage>
        <taxon>Archaea</taxon>
        <taxon>Thermoproteota</taxon>
        <taxon>Thermoprotei</taxon>
        <taxon>Sulfolobales</taxon>
        <taxon>Sulfolobaceae</taxon>
        <taxon>Sulfuracidifex</taxon>
    </lineage>
</organism>
<dbReference type="CDD" id="cd00865">
    <property type="entry name" value="PEBP_bact_arch"/>
    <property type="match status" value="1"/>
</dbReference>
<dbReference type="SUPFAM" id="SSF49777">
    <property type="entry name" value="PEBP-like"/>
    <property type="match status" value="1"/>
</dbReference>
<evidence type="ECO:0000313" key="2">
    <source>
        <dbReference type="EMBL" id="BBG26700.1"/>
    </source>
</evidence>
<dbReference type="PANTHER" id="PTHR30289:SF1">
    <property type="entry name" value="PEBP (PHOSPHATIDYLETHANOLAMINE-BINDING PROTEIN) FAMILY PROTEIN"/>
    <property type="match status" value="1"/>
</dbReference>
<accession>A0A510E3P7</accession>
<dbReference type="OrthoDB" id="28720at2157"/>
<dbReference type="Proteomes" id="UP000325030">
    <property type="component" value="Chromosome"/>
</dbReference>
<dbReference type="InterPro" id="IPR008914">
    <property type="entry name" value="PEBP"/>
</dbReference>
<dbReference type="EMBL" id="AP018930">
    <property type="protein sequence ID" value="BBG26700.1"/>
    <property type="molecule type" value="Genomic_DNA"/>
</dbReference>
<sequence>MIVKSVFKEGEFIPSKYTCDGEDISPKLSWDKVENAKSYALIMEDPDAPSGIFIHWIAYNMKSNSLDEGVPRREKIGEMIQGENDFGNVGYGGPCPPRSHDAHRYFIRVYALDSDVGRKMTLEELREFIGAHKIDEGYIMGKYKRAK</sequence>
<dbReference type="PANTHER" id="PTHR30289">
    <property type="entry name" value="UNCHARACTERIZED PROTEIN YBCL-RELATED"/>
    <property type="match status" value="1"/>
</dbReference>
<evidence type="ECO:0000313" key="3">
    <source>
        <dbReference type="Proteomes" id="UP000322983"/>
    </source>
</evidence>
<dbReference type="InterPro" id="IPR036610">
    <property type="entry name" value="PEBP-like_sf"/>
</dbReference>
<gene>
    <name evidence="1" type="ORF">IC006_1243</name>
    <name evidence="2" type="ORF">IC007_1218</name>
</gene>
<dbReference type="STRING" id="1294262.GCA_001316085_01204"/>
<dbReference type="InterPro" id="IPR005247">
    <property type="entry name" value="YbhB_YbcL/LppC-like"/>
</dbReference>
<dbReference type="KEGG" id="step:IC006_1243"/>
<dbReference type="Gene3D" id="3.90.280.10">
    <property type="entry name" value="PEBP-like"/>
    <property type="match status" value="1"/>
</dbReference>
<keyword evidence="3" id="KW-1185">Reference proteome</keyword>
<dbReference type="RefSeq" id="WP_054845611.1">
    <property type="nucleotide sequence ID" value="NZ_AP018929.1"/>
</dbReference>
<evidence type="ECO:0000313" key="1">
    <source>
        <dbReference type="EMBL" id="BBG23945.1"/>
    </source>
</evidence>
<dbReference type="EMBL" id="AP018929">
    <property type="protein sequence ID" value="BBG23945.1"/>
    <property type="molecule type" value="Genomic_DNA"/>
</dbReference>
<accession>A0A510DUT1</accession>
<dbReference type="Proteomes" id="UP000322983">
    <property type="component" value="Chromosome"/>
</dbReference>
<proteinExistence type="predicted"/>
<dbReference type="AlphaFoldDB" id="A0A510E3P7"/>
<reference evidence="4" key="1">
    <citation type="submission" date="2018-09" db="EMBL/GenBank/DDBJ databases">
        <title>Complete Genome Sequencing of Sulfolobus sp. JCM 16834.</title>
        <authorList>
            <person name="Kato S."/>
            <person name="Itoh T."/>
            <person name="Ohkuma M."/>
        </authorList>
    </citation>
    <scope>NUCLEOTIDE SEQUENCE [LARGE SCALE GENOMIC DNA]</scope>
    <source>
        <strain evidence="4">IC-007</strain>
    </source>
</reference>
<reference evidence="2 3" key="2">
    <citation type="journal article" date="2020" name="Int. J. Syst. Evol. Microbiol.">
        <title>Sulfuracidifex tepidarius gen. nov., sp. nov. and transfer of Sulfolobus metallicus Huber and Stetter 1992 to the genus Sulfuracidifex as Sulfuracidifex metallicus comb. nov.</title>
        <authorList>
            <person name="Itoh T."/>
            <person name="Miura T."/>
            <person name="Sakai H.D."/>
            <person name="Kato S."/>
            <person name="Ohkuma M."/>
            <person name="Takashina T."/>
        </authorList>
    </citation>
    <scope>NUCLEOTIDE SEQUENCE</scope>
    <source>
        <strain evidence="1 3">IC-006</strain>
        <strain evidence="2">IC-007</strain>
    </source>
</reference>
<dbReference type="NCBIfam" id="TIGR00481">
    <property type="entry name" value="YbhB/YbcL family Raf kinase inhibitor-like protein"/>
    <property type="match status" value="1"/>
</dbReference>
<protein>
    <recommendedName>
        <fullName evidence="5">YbhB/YbcL family Raf kinase inhibitor-like protein</fullName>
    </recommendedName>
</protein>
<evidence type="ECO:0008006" key="5">
    <source>
        <dbReference type="Google" id="ProtNLM"/>
    </source>
</evidence>
<dbReference type="GeneID" id="41717562"/>
<evidence type="ECO:0000313" key="4">
    <source>
        <dbReference type="Proteomes" id="UP000325030"/>
    </source>
</evidence>